<organism evidence="2 3">
    <name type="scientific">Flavobacterium muglaense</name>
    <dbReference type="NCBI Taxonomy" id="2764716"/>
    <lineage>
        <taxon>Bacteria</taxon>
        <taxon>Pseudomonadati</taxon>
        <taxon>Bacteroidota</taxon>
        <taxon>Flavobacteriia</taxon>
        <taxon>Flavobacteriales</taxon>
        <taxon>Flavobacteriaceae</taxon>
        <taxon>Flavobacterium</taxon>
    </lineage>
</organism>
<dbReference type="Gene3D" id="2.20.110.10">
    <property type="entry name" value="Histone H3 K4-specific methyltransferase SET7/9 N-terminal domain"/>
    <property type="match status" value="1"/>
</dbReference>
<dbReference type="InterPro" id="IPR011652">
    <property type="entry name" value="MORN_2"/>
</dbReference>
<comment type="caution">
    <text evidence="2">The sequence shown here is derived from an EMBL/GenBank/DDBJ whole genome shotgun (WGS) entry which is preliminary data.</text>
</comment>
<dbReference type="EMBL" id="JACRUL010000091">
    <property type="protein sequence ID" value="MBC5846234.1"/>
    <property type="molecule type" value="Genomic_DNA"/>
</dbReference>
<evidence type="ECO:0000313" key="2">
    <source>
        <dbReference type="EMBL" id="MBC5846234.1"/>
    </source>
</evidence>
<accession>A0A923N2Q5</accession>
<dbReference type="SUPFAM" id="SSF82185">
    <property type="entry name" value="Histone H3 K4-specific methyltransferase SET7/9 N-terminal domain"/>
    <property type="match status" value="2"/>
</dbReference>
<dbReference type="Proteomes" id="UP000641454">
    <property type="component" value="Unassembled WGS sequence"/>
</dbReference>
<dbReference type="Gene3D" id="3.90.930.1">
    <property type="match status" value="1"/>
</dbReference>
<feature type="chain" id="PRO_5037518618" evidence="1">
    <location>
        <begin position="22"/>
        <end position="251"/>
    </location>
</feature>
<dbReference type="AlphaFoldDB" id="A0A923N2Q5"/>
<name>A0A923N2Q5_9FLAO</name>
<dbReference type="Pfam" id="PF07661">
    <property type="entry name" value="MORN_2"/>
    <property type="match status" value="1"/>
</dbReference>
<proteinExistence type="predicted"/>
<evidence type="ECO:0000256" key="1">
    <source>
        <dbReference type="SAM" id="SignalP"/>
    </source>
</evidence>
<keyword evidence="3" id="KW-1185">Reference proteome</keyword>
<keyword evidence="1" id="KW-0732">Signal</keyword>
<feature type="signal peptide" evidence="1">
    <location>
        <begin position="1"/>
        <end position="21"/>
    </location>
</feature>
<gene>
    <name evidence="2" type="ORF">H8R25_17610</name>
</gene>
<reference evidence="2 3" key="1">
    <citation type="submission" date="2020-08" db="EMBL/GenBank/DDBJ databases">
        <title>Description of novel Flavobacterium F-392 isolate.</title>
        <authorList>
            <person name="Saticioglu I.B."/>
            <person name="Duman M."/>
            <person name="Altun S."/>
        </authorList>
    </citation>
    <scope>NUCLEOTIDE SEQUENCE [LARGE SCALE GENOMIC DNA]</scope>
    <source>
        <strain evidence="2 3">F-392</strain>
    </source>
</reference>
<evidence type="ECO:0000313" key="3">
    <source>
        <dbReference type="Proteomes" id="UP000641454"/>
    </source>
</evidence>
<dbReference type="RefSeq" id="WP_187021697.1">
    <property type="nucleotide sequence ID" value="NZ_JACRUK010000088.1"/>
</dbReference>
<protein>
    <submittedName>
        <fullName evidence="2">Toxin-antitoxin system YwqK family antitoxin</fullName>
    </submittedName>
</protein>
<sequence>MKTIKQFSVFLLMMSLSSLYAQLPEEIEWKYLQKNYSADSTKLALSLNNKLLEGKYKIPLDNTSFALYDIKKGLISGDAFWYTNNGDLECKLSYKNGVRNGLKENFDSDGKPWLREEYKDGKKDGLSEMYSNGKMSSKSEYKKGKKEGLSITYSNGQILTQTYYKDDKRNGLSTTFYNGVIVSENNYVDDVQDGLGTIYSMGKKNMDATYQKGQRHGLAHMYKPDGSILFESYFLLGVKVSKEEYEKYLNK</sequence>